<dbReference type="CDD" id="cd07253">
    <property type="entry name" value="GLOD5"/>
    <property type="match status" value="1"/>
</dbReference>
<dbReference type="InterPro" id="IPR050383">
    <property type="entry name" value="GlyoxalaseI/FosfomycinResist"/>
</dbReference>
<dbReference type="PROSITE" id="PS51819">
    <property type="entry name" value="VOC"/>
    <property type="match status" value="1"/>
</dbReference>
<sequence length="190" mass="21384">MASFAVKALDHVVLTCKHIPKTIDFYTTRLGMKHETFGPAGQQRHALTFGSQKINLHQFGAEFEPKAQNVQPGSGDLCFITEHPIEKVLTTWQAAGVEVRKPLISCPVSPWRRCEEHVRLKMTTQVLEGGKVVDRTGAVGKLRSVYCRDPDGNLIEYVGPRVSDPLKSPFQVFISLTVFFTESRIMSERW</sequence>
<evidence type="ECO:0000259" key="2">
    <source>
        <dbReference type="PROSITE" id="PS51819"/>
    </source>
</evidence>
<dbReference type="PANTHER" id="PTHR21366:SF14">
    <property type="entry name" value="GLYOXALASE DOMAIN-CONTAINING PROTEIN 5"/>
    <property type="match status" value="1"/>
</dbReference>
<feature type="domain" description="VOC" evidence="2">
    <location>
        <begin position="8"/>
        <end position="160"/>
    </location>
</feature>
<protein>
    <recommendedName>
        <fullName evidence="2">VOC domain-containing protein</fullName>
    </recommendedName>
</protein>
<name>A0A3M7E917_HORWE</name>
<dbReference type="InterPro" id="IPR037523">
    <property type="entry name" value="VOC_core"/>
</dbReference>
<dbReference type="SUPFAM" id="SSF54593">
    <property type="entry name" value="Glyoxalase/Bleomycin resistance protein/Dihydroxybiphenyl dioxygenase"/>
    <property type="match status" value="1"/>
</dbReference>
<dbReference type="AlphaFoldDB" id="A0A3M7E917"/>
<dbReference type="Gene3D" id="3.10.180.10">
    <property type="entry name" value="2,3-Dihydroxybiphenyl 1,2-Dioxygenase, domain 1"/>
    <property type="match status" value="1"/>
</dbReference>
<accession>A0A3M7E917</accession>
<reference evidence="3 4" key="1">
    <citation type="journal article" date="2018" name="BMC Genomics">
        <title>Genomic evidence for intraspecific hybridization in a clonal and extremely halotolerant yeast.</title>
        <authorList>
            <person name="Gostincar C."/>
            <person name="Stajich J.E."/>
            <person name="Zupancic J."/>
            <person name="Zalar P."/>
            <person name="Gunde-Cimerman N."/>
        </authorList>
    </citation>
    <scope>NUCLEOTIDE SEQUENCE [LARGE SCALE GENOMIC DNA]</scope>
    <source>
        <strain evidence="3 4">EXF-171</strain>
    </source>
</reference>
<dbReference type="PANTHER" id="PTHR21366">
    <property type="entry name" value="GLYOXALASE FAMILY PROTEIN"/>
    <property type="match status" value="1"/>
</dbReference>
<dbReference type="InterPro" id="IPR029068">
    <property type="entry name" value="Glyas_Bleomycin-R_OHBP_Dase"/>
</dbReference>
<comment type="caution">
    <text evidence="3">The sequence shown here is derived from an EMBL/GenBank/DDBJ whole genome shotgun (WGS) entry which is preliminary data.</text>
</comment>
<dbReference type="Proteomes" id="UP000281468">
    <property type="component" value="Unassembled WGS sequence"/>
</dbReference>
<dbReference type="InterPro" id="IPR004360">
    <property type="entry name" value="Glyas_Fos-R_dOase_dom"/>
</dbReference>
<organism evidence="3 4">
    <name type="scientific">Hortaea werneckii</name>
    <name type="common">Black yeast</name>
    <name type="synonym">Cladosporium werneckii</name>
    <dbReference type="NCBI Taxonomy" id="91943"/>
    <lineage>
        <taxon>Eukaryota</taxon>
        <taxon>Fungi</taxon>
        <taxon>Dikarya</taxon>
        <taxon>Ascomycota</taxon>
        <taxon>Pezizomycotina</taxon>
        <taxon>Dothideomycetes</taxon>
        <taxon>Dothideomycetidae</taxon>
        <taxon>Mycosphaerellales</taxon>
        <taxon>Teratosphaeriaceae</taxon>
        <taxon>Hortaea</taxon>
    </lineage>
</organism>
<dbReference type="EMBL" id="QWIQ01000939">
    <property type="protein sequence ID" value="RMY73081.1"/>
    <property type="molecule type" value="Genomic_DNA"/>
</dbReference>
<proteinExistence type="inferred from homology"/>
<evidence type="ECO:0000313" key="4">
    <source>
        <dbReference type="Proteomes" id="UP000281468"/>
    </source>
</evidence>
<dbReference type="Pfam" id="PF00903">
    <property type="entry name" value="Glyoxalase"/>
    <property type="match status" value="1"/>
</dbReference>
<evidence type="ECO:0000313" key="3">
    <source>
        <dbReference type="EMBL" id="RMY73081.1"/>
    </source>
</evidence>
<evidence type="ECO:0000256" key="1">
    <source>
        <dbReference type="ARBA" id="ARBA00010363"/>
    </source>
</evidence>
<comment type="similarity">
    <text evidence="1">Belongs to the glyoxalase I family.</text>
</comment>
<gene>
    <name evidence="3" type="ORF">D0862_14347</name>
</gene>